<dbReference type="OrthoDB" id="9787283at2"/>
<evidence type="ECO:0000256" key="4">
    <source>
        <dbReference type="ARBA" id="ARBA00023139"/>
    </source>
</evidence>
<evidence type="ECO:0000313" key="9">
    <source>
        <dbReference type="Proteomes" id="UP000036168"/>
    </source>
</evidence>
<dbReference type="Proteomes" id="UP000036168">
    <property type="component" value="Unassembled WGS sequence"/>
</dbReference>
<gene>
    <name evidence="7" type="ORF">AB447_213380</name>
    <name evidence="8" type="ORF">P8828_12630</name>
</gene>
<protein>
    <submittedName>
        <fullName evidence="8">Extracellular solute-binding protein</fullName>
    </submittedName>
    <submittedName>
        <fullName evidence="7">Peptide ABC transporter substrate-binding protein</fullName>
    </submittedName>
</protein>
<comment type="caution">
    <text evidence="7">The sequence shown here is derived from an EMBL/GenBank/DDBJ whole genome shotgun (WGS) entry which is preliminary data.</text>
</comment>
<sequence>MGKKWLIPMFAFALLAGGLFGCSNKGAEQASSKEEKVDRNSPLDLSWMVILYHQQPPKDTAIKKIEKLTNTKLDLMWVPDGVKEDRLNSALAAGNLPKVVTIQDIKNSSVMNAFRSGMFWEVGPYLKDYPNLSKMNKLINKNASIDGKLYGIYRERPLSRQGIVIRKDWLDNLGLKTPQTLDELYETAKAFTEKDPDQNGKKDTIGFADRNDLIYGAFKTLGSYMGMPTDWKEENGTFTPDFMTPEYKETVKYMKKLYDEGLINKDFPVTSKTQQQEMFSQGKAGIYVGNMVDAVNLRDQSVDDKMELDIINRIKGPDGKERVWASGGHNGIFAFPKTSVKSEKELKRILAFFDRIAEEDVYSLMTYGIEGVHYKKEDKDHFKRIDDKLKSWQAEIQPLVSLVGIDKAYLKNTGDPLRTKYEELTEDNENIIVSNPAESLYSPAASERGDELQKIIDDATYQFILGKMDESQFDNAVEKWRKNGGDQVIEEYEQAYKKSEK</sequence>
<evidence type="ECO:0000256" key="1">
    <source>
        <dbReference type="ARBA" id="ARBA00022475"/>
    </source>
</evidence>
<dbReference type="EMBL" id="JARRTL010000010">
    <property type="protein sequence ID" value="MEC0485681.1"/>
    <property type="molecule type" value="Genomic_DNA"/>
</dbReference>
<name>A0A0T6BTV6_9BACI</name>
<evidence type="ECO:0000256" key="2">
    <source>
        <dbReference type="ARBA" id="ARBA00022729"/>
    </source>
</evidence>
<organism evidence="7 9">
    <name type="scientific">Bacillus glycinifermentans</name>
    <dbReference type="NCBI Taxonomy" id="1664069"/>
    <lineage>
        <taxon>Bacteria</taxon>
        <taxon>Bacillati</taxon>
        <taxon>Bacillota</taxon>
        <taxon>Bacilli</taxon>
        <taxon>Bacillales</taxon>
        <taxon>Bacillaceae</taxon>
        <taxon>Bacillus</taxon>
    </lineage>
</organism>
<evidence type="ECO:0000313" key="7">
    <source>
        <dbReference type="EMBL" id="KRT94646.1"/>
    </source>
</evidence>
<keyword evidence="10" id="KW-1185">Reference proteome</keyword>
<dbReference type="STRING" id="1664069.BGLY_3569"/>
<dbReference type="Proteomes" id="UP001341297">
    <property type="component" value="Unassembled WGS sequence"/>
</dbReference>
<accession>A0A0T6BTV6</accession>
<keyword evidence="5" id="KW-0449">Lipoprotein</keyword>
<evidence type="ECO:0000313" key="10">
    <source>
        <dbReference type="Proteomes" id="UP001341297"/>
    </source>
</evidence>
<keyword evidence="4" id="KW-0564">Palmitate</keyword>
<dbReference type="InterPro" id="IPR050490">
    <property type="entry name" value="Bact_solute-bd_prot1"/>
</dbReference>
<evidence type="ECO:0000256" key="3">
    <source>
        <dbReference type="ARBA" id="ARBA00023136"/>
    </source>
</evidence>
<evidence type="ECO:0000313" key="8">
    <source>
        <dbReference type="EMBL" id="MEC0485681.1"/>
    </source>
</evidence>
<dbReference type="PANTHER" id="PTHR43649:SF33">
    <property type="entry name" value="POLYGALACTURONAN_RHAMNOGALACTURONAN-BINDING PROTEIN YTCQ"/>
    <property type="match status" value="1"/>
</dbReference>
<feature type="chain" id="PRO_5044546935" evidence="6">
    <location>
        <begin position="22"/>
        <end position="501"/>
    </location>
</feature>
<dbReference type="AlphaFoldDB" id="A0A0T6BTV6"/>
<keyword evidence="2 6" id="KW-0732">Signal</keyword>
<keyword evidence="3" id="KW-0472">Membrane</keyword>
<dbReference type="SUPFAM" id="SSF53850">
    <property type="entry name" value="Periplasmic binding protein-like II"/>
    <property type="match status" value="1"/>
</dbReference>
<evidence type="ECO:0000256" key="5">
    <source>
        <dbReference type="ARBA" id="ARBA00023288"/>
    </source>
</evidence>
<dbReference type="InterPro" id="IPR006059">
    <property type="entry name" value="SBP"/>
</dbReference>
<dbReference type="Gene3D" id="3.40.190.10">
    <property type="entry name" value="Periplasmic binding protein-like II"/>
    <property type="match status" value="2"/>
</dbReference>
<reference evidence="8 10" key="3">
    <citation type="submission" date="2023-03" db="EMBL/GenBank/DDBJ databases">
        <title>Agriculturally important microbes genome sequencing.</title>
        <authorList>
            <person name="Dunlap C."/>
        </authorList>
    </citation>
    <scope>NUCLEOTIDE SEQUENCE [LARGE SCALE GENOMIC DNA]</scope>
    <source>
        <strain evidence="8 10">CBP-3203</strain>
    </source>
</reference>
<dbReference type="PROSITE" id="PS51257">
    <property type="entry name" value="PROKAR_LIPOPROTEIN"/>
    <property type="match status" value="1"/>
</dbReference>
<keyword evidence="1" id="KW-1003">Cell membrane</keyword>
<dbReference type="EMBL" id="LECW02000005">
    <property type="protein sequence ID" value="KRT94646.1"/>
    <property type="molecule type" value="Genomic_DNA"/>
</dbReference>
<evidence type="ECO:0000256" key="6">
    <source>
        <dbReference type="SAM" id="SignalP"/>
    </source>
</evidence>
<feature type="signal peptide" evidence="6">
    <location>
        <begin position="1"/>
        <end position="21"/>
    </location>
</feature>
<reference evidence="7 9" key="1">
    <citation type="journal article" date="2015" name="Int. J. Syst. Evol. Microbiol.">
        <title>Bacillus glycinifermentans sp. nov., isolated from fermented soybean paste.</title>
        <authorList>
            <person name="Kim S.J."/>
            <person name="Dunlap C.A."/>
            <person name="Kwon S.W."/>
            <person name="Rooney A.P."/>
        </authorList>
    </citation>
    <scope>NUCLEOTIDE SEQUENCE [LARGE SCALE GENOMIC DNA]</scope>
    <source>
        <strain evidence="7 9">GO-13</strain>
    </source>
</reference>
<dbReference type="PANTHER" id="PTHR43649">
    <property type="entry name" value="ARABINOSE-BINDING PROTEIN-RELATED"/>
    <property type="match status" value="1"/>
</dbReference>
<proteinExistence type="predicted"/>
<reference evidence="7" key="2">
    <citation type="submission" date="2015-10" db="EMBL/GenBank/DDBJ databases">
        <authorList>
            <person name="Gilbert D.G."/>
        </authorList>
    </citation>
    <scope>NUCLEOTIDE SEQUENCE</scope>
    <source>
        <strain evidence="7">GO-13</strain>
    </source>
</reference>
<dbReference type="Pfam" id="PF01547">
    <property type="entry name" value="SBP_bac_1"/>
    <property type="match status" value="1"/>
</dbReference>
<dbReference type="RefSeq" id="WP_048355247.1">
    <property type="nucleotide sequence ID" value="NZ_CP023481.1"/>
</dbReference>